<dbReference type="AlphaFoldDB" id="A0A835KQQ0"/>
<dbReference type="Gene3D" id="3.10.350.10">
    <property type="entry name" value="LysM domain"/>
    <property type="match status" value="1"/>
</dbReference>
<dbReference type="InterPro" id="IPR052210">
    <property type="entry name" value="LysM1-like"/>
</dbReference>
<evidence type="ECO:0000256" key="2">
    <source>
        <dbReference type="ARBA" id="ARBA00023026"/>
    </source>
</evidence>
<evidence type="ECO:0000256" key="4">
    <source>
        <dbReference type="SAM" id="SignalP"/>
    </source>
</evidence>
<dbReference type="SUPFAM" id="SSF54106">
    <property type="entry name" value="LysM domain"/>
    <property type="match status" value="1"/>
</dbReference>
<accession>A0A835KQQ0</accession>
<evidence type="ECO:0000313" key="6">
    <source>
        <dbReference type="EMBL" id="KAF8766126.1"/>
    </source>
</evidence>
<dbReference type="EMBL" id="JACEFO010000520">
    <property type="protein sequence ID" value="KAF8766126.1"/>
    <property type="molecule type" value="Genomic_DNA"/>
</dbReference>
<evidence type="ECO:0000256" key="1">
    <source>
        <dbReference type="ARBA" id="ARBA00022669"/>
    </source>
</evidence>
<dbReference type="GO" id="GO:0008061">
    <property type="term" value="F:chitin binding"/>
    <property type="evidence" value="ECO:0007669"/>
    <property type="project" value="UniProtKB-KW"/>
</dbReference>
<keyword evidence="2" id="KW-0843">Virulence</keyword>
<feature type="domain" description="LysM" evidence="5">
    <location>
        <begin position="35"/>
        <end position="79"/>
    </location>
</feature>
<dbReference type="InterPro" id="IPR018392">
    <property type="entry name" value="LysM"/>
</dbReference>
<feature type="signal peptide" evidence="4">
    <location>
        <begin position="1"/>
        <end position="24"/>
    </location>
</feature>
<keyword evidence="1" id="KW-0147">Chitin-binding</keyword>
<feature type="chain" id="PRO_5032377913" description="LysM domain-containing protein" evidence="4">
    <location>
        <begin position="25"/>
        <end position="430"/>
    </location>
</feature>
<dbReference type="InterPro" id="IPR036779">
    <property type="entry name" value="LysM_dom_sf"/>
</dbReference>
<dbReference type="OrthoDB" id="613766at2759"/>
<feature type="region of interest" description="Disordered" evidence="3">
    <location>
        <begin position="339"/>
        <end position="379"/>
    </location>
</feature>
<gene>
    <name evidence="6" type="ORF">HU200_007623</name>
</gene>
<dbReference type="Proteomes" id="UP000636709">
    <property type="component" value="Unassembled WGS sequence"/>
</dbReference>
<dbReference type="PANTHER" id="PTHR34997:SF8">
    <property type="entry name" value="LYSM DOMAIN-CONTAINING PROTEIN"/>
    <property type="match status" value="1"/>
</dbReference>
<feature type="compositionally biased region" description="Low complexity" evidence="3">
    <location>
        <begin position="359"/>
        <end position="377"/>
    </location>
</feature>
<evidence type="ECO:0000259" key="5">
    <source>
        <dbReference type="PROSITE" id="PS51782"/>
    </source>
</evidence>
<proteinExistence type="predicted"/>
<evidence type="ECO:0000256" key="3">
    <source>
        <dbReference type="SAM" id="MobiDB-lite"/>
    </source>
</evidence>
<feature type="region of interest" description="Disordered" evidence="3">
    <location>
        <begin position="256"/>
        <end position="279"/>
    </location>
</feature>
<name>A0A835KQQ0_9POAL</name>
<dbReference type="PROSITE" id="PS51782">
    <property type="entry name" value="LYSM"/>
    <property type="match status" value="1"/>
</dbReference>
<feature type="compositionally biased region" description="Polar residues" evidence="3">
    <location>
        <begin position="267"/>
        <end position="277"/>
    </location>
</feature>
<keyword evidence="4" id="KW-0732">Signal</keyword>
<reference evidence="6" key="1">
    <citation type="submission" date="2020-07" db="EMBL/GenBank/DDBJ databases">
        <title>Genome sequence and genetic diversity analysis of an under-domesticated orphan crop, white fonio (Digitaria exilis).</title>
        <authorList>
            <person name="Bennetzen J.L."/>
            <person name="Chen S."/>
            <person name="Ma X."/>
            <person name="Wang X."/>
            <person name="Yssel A.E.J."/>
            <person name="Chaluvadi S.R."/>
            <person name="Johnson M."/>
            <person name="Gangashetty P."/>
            <person name="Hamidou F."/>
            <person name="Sanogo M.D."/>
            <person name="Zwaenepoel A."/>
            <person name="Wallace J."/>
            <person name="Van De Peer Y."/>
            <person name="Van Deynze A."/>
        </authorList>
    </citation>
    <scope>NUCLEOTIDE SEQUENCE</scope>
    <source>
        <tissue evidence="6">Leaves</tissue>
    </source>
</reference>
<evidence type="ECO:0000313" key="7">
    <source>
        <dbReference type="Proteomes" id="UP000636709"/>
    </source>
</evidence>
<dbReference type="Pfam" id="PF01476">
    <property type="entry name" value="LysM"/>
    <property type="match status" value="1"/>
</dbReference>
<dbReference type="PANTHER" id="PTHR34997">
    <property type="entry name" value="AM15"/>
    <property type="match status" value="1"/>
</dbReference>
<dbReference type="SMART" id="SM00257">
    <property type="entry name" value="LysM"/>
    <property type="match status" value="1"/>
</dbReference>
<protein>
    <recommendedName>
        <fullName evidence="5">LysM domain-containing protein</fullName>
    </recommendedName>
</protein>
<comment type="caution">
    <text evidence="6">The sequence shown here is derived from an EMBL/GenBank/DDBJ whole genome shotgun (WGS) entry which is preliminary data.</text>
</comment>
<sequence length="430" mass="46098">MAINRGTTALAIVCLLIAVTLADALPPAFPLVCDKVYGVQKHETCFAVSQAEGLSLKKFLRFNPNINCDNLFIGQSRNTWAPTYVYGAVVLYGRPARQPAKLLWMELRAAGRTTASGQAKKPGQGTPSPIFVSMGPEGVRRQGARRTSAVQQAPSAFVHAVTMAITQEVLFHGGRLWEASHSWSSKPPPWSRPTSIYTQVGGEDGNNVHLLVESHEDMRTSSIVAMVIQPDIKPMDFGSYFSFPSMAEGELKRRASMREPAAALKSRPTSQEPTTTPEKTRPMLIIDETVPPSTFSKSAEAGQADIISGEHTGGSHGWSSMAAHQQKTHAVRRAAMSTTGSHSAAVHHHRRGGAVGAMTRCRPSSPARRRSSPATSTIGSHDTLLSILTGAAVVPMLGYDPTEDDTDEDVANGPPEGIATLERALLACTT</sequence>
<keyword evidence="7" id="KW-1185">Reference proteome</keyword>
<dbReference type="CDD" id="cd00118">
    <property type="entry name" value="LysM"/>
    <property type="match status" value="1"/>
</dbReference>
<organism evidence="6 7">
    <name type="scientific">Digitaria exilis</name>
    <dbReference type="NCBI Taxonomy" id="1010633"/>
    <lineage>
        <taxon>Eukaryota</taxon>
        <taxon>Viridiplantae</taxon>
        <taxon>Streptophyta</taxon>
        <taxon>Embryophyta</taxon>
        <taxon>Tracheophyta</taxon>
        <taxon>Spermatophyta</taxon>
        <taxon>Magnoliopsida</taxon>
        <taxon>Liliopsida</taxon>
        <taxon>Poales</taxon>
        <taxon>Poaceae</taxon>
        <taxon>PACMAD clade</taxon>
        <taxon>Panicoideae</taxon>
        <taxon>Panicodae</taxon>
        <taxon>Paniceae</taxon>
        <taxon>Anthephorinae</taxon>
        <taxon>Digitaria</taxon>
    </lineage>
</organism>